<keyword evidence="5" id="KW-0809">Transit peptide</keyword>
<dbReference type="GO" id="GO:0008720">
    <property type="term" value="F:D-lactate dehydrogenase (NAD+) activity"/>
    <property type="evidence" value="ECO:0007669"/>
    <property type="project" value="TreeGrafter"/>
</dbReference>
<evidence type="ECO:0000256" key="2">
    <source>
        <dbReference type="ARBA" id="ARBA00008000"/>
    </source>
</evidence>
<evidence type="ECO:0000313" key="11">
    <source>
        <dbReference type="Proteomes" id="UP000199630"/>
    </source>
</evidence>
<dbReference type="EMBL" id="FORH01000006">
    <property type="protein sequence ID" value="SFJ79499.1"/>
    <property type="molecule type" value="Genomic_DNA"/>
</dbReference>
<keyword evidence="11" id="KW-1185">Reference proteome</keyword>
<keyword evidence="3" id="KW-0285">Flavoprotein</keyword>
<dbReference type="Pfam" id="PF02913">
    <property type="entry name" value="FAD-oxidase_C"/>
    <property type="match status" value="1"/>
</dbReference>
<dbReference type="OrthoDB" id="9811557at2"/>
<evidence type="ECO:0000256" key="8">
    <source>
        <dbReference type="SAM" id="MobiDB-lite"/>
    </source>
</evidence>
<dbReference type="InterPro" id="IPR016169">
    <property type="entry name" value="FAD-bd_PCMH_sub2"/>
</dbReference>
<dbReference type="Gene3D" id="1.10.45.10">
    <property type="entry name" value="Vanillyl-alcohol Oxidase, Chain A, domain 4"/>
    <property type="match status" value="1"/>
</dbReference>
<dbReference type="InterPro" id="IPR016171">
    <property type="entry name" value="Vanillyl_alc_oxidase_C-sub2"/>
</dbReference>
<gene>
    <name evidence="10" type="ORF">SAMN04487991_2948</name>
</gene>
<reference evidence="11" key="1">
    <citation type="submission" date="2016-10" db="EMBL/GenBank/DDBJ databases">
        <authorList>
            <person name="Varghese N."/>
            <person name="Submissions S."/>
        </authorList>
    </citation>
    <scope>NUCLEOTIDE SEQUENCE [LARGE SCALE GENOMIC DNA]</scope>
    <source>
        <strain evidence="11">DSM 26471</strain>
    </source>
</reference>
<comment type="similarity">
    <text evidence="2">Belongs to the FAD-binding oxidoreductase/transferase type 4 family.</text>
</comment>
<dbReference type="FunFam" id="1.10.45.10:FF:000001">
    <property type="entry name" value="D-lactate dehydrogenase mitochondrial"/>
    <property type="match status" value="1"/>
</dbReference>
<evidence type="ECO:0000313" key="10">
    <source>
        <dbReference type="EMBL" id="SFJ79499.1"/>
    </source>
</evidence>
<dbReference type="InterPro" id="IPR016166">
    <property type="entry name" value="FAD-bd_PCMH"/>
</dbReference>
<dbReference type="SUPFAM" id="SSF55103">
    <property type="entry name" value="FAD-linked oxidases, C-terminal domain"/>
    <property type="match status" value="1"/>
</dbReference>
<feature type="compositionally biased region" description="Basic and acidic residues" evidence="8">
    <location>
        <begin position="21"/>
        <end position="36"/>
    </location>
</feature>
<dbReference type="SUPFAM" id="SSF56176">
    <property type="entry name" value="FAD-binding/transporter-associated domain-like"/>
    <property type="match status" value="1"/>
</dbReference>
<evidence type="ECO:0000256" key="3">
    <source>
        <dbReference type="ARBA" id="ARBA00022630"/>
    </source>
</evidence>
<dbReference type="InterPro" id="IPR036318">
    <property type="entry name" value="FAD-bd_PCMH-like_sf"/>
</dbReference>
<dbReference type="PROSITE" id="PS51387">
    <property type="entry name" value="FAD_PCMH"/>
    <property type="match status" value="1"/>
</dbReference>
<dbReference type="InterPro" id="IPR006094">
    <property type="entry name" value="Oxid_FAD_bind_N"/>
</dbReference>
<dbReference type="InterPro" id="IPR016164">
    <property type="entry name" value="FAD-linked_Oxase-like_C"/>
</dbReference>
<protein>
    <recommendedName>
        <fullName evidence="7">D-lactate dehydrogenase (cytochrome)</fullName>
        <ecNumber evidence="7">1.1.2.4</ecNumber>
    </recommendedName>
</protein>
<feature type="domain" description="FAD-binding PCMH-type" evidence="9">
    <location>
        <begin position="36"/>
        <end position="214"/>
    </location>
</feature>
<dbReference type="Proteomes" id="UP000199630">
    <property type="component" value="Unassembled WGS sequence"/>
</dbReference>
<dbReference type="FunFam" id="3.30.465.10:FF:000016">
    <property type="entry name" value="probable D-lactate dehydrogenase, mitochondrial"/>
    <property type="match status" value="1"/>
</dbReference>
<dbReference type="Pfam" id="PF01565">
    <property type="entry name" value="FAD_binding_4"/>
    <property type="match status" value="1"/>
</dbReference>
<feature type="region of interest" description="Disordered" evidence="8">
    <location>
        <begin position="21"/>
        <end position="42"/>
    </location>
</feature>
<keyword evidence="6" id="KW-0560">Oxidoreductase</keyword>
<evidence type="ECO:0000256" key="5">
    <source>
        <dbReference type="ARBA" id="ARBA00022946"/>
    </source>
</evidence>
<keyword evidence="4" id="KW-0274">FAD</keyword>
<evidence type="ECO:0000256" key="4">
    <source>
        <dbReference type="ARBA" id="ARBA00022827"/>
    </source>
</evidence>
<name>A0A1I3UA64_9RHOB</name>
<sequence>MTFPNDARVALNALLGERFSEKQADRDHHAGTEAHHRPAPPEAVAWPESTEEVAEIVRICRGNGVAIVAHGAGSSLEGNTSAVKGGLSVDLNRMNQILDVRPEDLDCTVQAGVNREELNTHLRDTGLFFPIDPGAHASLGGMAATRASGTNAVRYGTMRENVLCLTVVTPEGEIIRTARRARKSSAGYDLTHLFVGSEGTLGIITEVTLKLYGRPEAVRAAVCTFSDPASASRTAIEAIQVGIPLARVEYLDDGCIRAVNAYSHLEETEADTLFVEFHGSEAGVAEQVAFFEEIATGNGAAHFRWAEREEDRNRLWKARHSAYTATVNQRPGCRGWATDVCVPLSRLPECIDHAKGLMKSCGIPASIMGHVGDGNFHVVFSVDPTAPEELETVARINSAMVEQALSCDGTCTGEHGVGLGKRKYMEAEHGPALSLMRRIKSALDPENLMNPDKILPPMETPAQ</sequence>
<dbReference type="InterPro" id="IPR004113">
    <property type="entry name" value="FAD-bd_oxidored_4_C"/>
</dbReference>
<evidence type="ECO:0000256" key="7">
    <source>
        <dbReference type="ARBA" id="ARBA00038897"/>
    </source>
</evidence>
<comment type="cofactor">
    <cofactor evidence="1">
        <name>FAD</name>
        <dbReference type="ChEBI" id="CHEBI:57692"/>
    </cofactor>
</comment>
<evidence type="ECO:0000256" key="6">
    <source>
        <dbReference type="ARBA" id="ARBA00023002"/>
    </source>
</evidence>
<dbReference type="Gene3D" id="3.30.70.2740">
    <property type="match status" value="1"/>
</dbReference>
<dbReference type="GO" id="GO:0071949">
    <property type="term" value="F:FAD binding"/>
    <property type="evidence" value="ECO:0007669"/>
    <property type="project" value="InterPro"/>
</dbReference>
<dbReference type="Gene3D" id="3.30.465.10">
    <property type="match status" value="1"/>
</dbReference>
<dbReference type="RefSeq" id="WP_090061473.1">
    <property type="nucleotide sequence ID" value="NZ_FORH01000006.1"/>
</dbReference>
<evidence type="ECO:0000256" key="1">
    <source>
        <dbReference type="ARBA" id="ARBA00001974"/>
    </source>
</evidence>
<dbReference type="EC" id="1.1.2.4" evidence="7"/>
<dbReference type="PANTHER" id="PTHR11748:SF111">
    <property type="entry name" value="D-LACTATE DEHYDROGENASE, MITOCHONDRIAL-RELATED"/>
    <property type="match status" value="1"/>
</dbReference>
<dbReference type="STRING" id="588602.SAMN04487991_2948"/>
<accession>A0A1I3UA64</accession>
<organism evidence="10 11">
    <name type="scientific">Celeribacter neptunius</name>
    <dbReference type="NCBI Taxonomy" id="588602"/>
    <lineage>
        <taxon>Bacteria</taxon>
        <taxon>Pseudomonadati</taxon>
        <taxon>Pseudomonadota</taxon>
        <taxon>Alphaproteobacteria</taxon>
        <taxon>Rhodobacterales</taxon>
        <taxon>Roseobacteraceae</taxon>
        <taxon>Celeribacter</taxon>
    </lineage>
</organism>
<dbReference type="FunFam" id="3.30.70.2740:FF:000001">
    <property type="entry name" value="D-lactate dehydrogenase mitochondrial"/>
    <property type="match status" value="1"/>
</dbReference>
<evidence type="ECO:0000259" key="9">
    <source>
        <dbReference type="PROSITE" id="PS51387"/>
    </source>
</evidence>
<proteinExistence type="inferred from homology"/>
<dbReference type="AlphaFoldDB" id="A0A1I3UA64"/>
<dbReference type="PANTHER" id="PTHR11748">
    <property type="entry name" value="D-LACTATE DEHYDROGENASE"/>
    <property type="match status" value="1"/>
</dbReference>
<dbReference type="GO" id="GO:1903457">
    <property type="term" value="P:lactate catabolic process"/>
    <property type="evidence" value="ECO:0007669"/>
    <property type="project" value="TreeGrafter"/>
</dbReference>
<dbReference type="GO" id="GO:0004458">
    <property type="term" value="F:D-lactate dehydrogenase (cytochrome) activity"/>
    <property type="evidence" value="ECO:0007669"/>
    <property type="project" value="UniProtKB-EC"/>
</dbReference>